<keyword evidence="2" id="KW-0808">Transferase</keyword>
<proteinExistence type="predicted"/>
<dbReference type="GO" id="GO:0008168">
    <property type="term" value="F:methyltransferase activity"/>
    <property type="evidence" value="ECO:0007669"/>
    <property type="project" value="UniProtKB-KW"/>
</dbReference>
<protein>
    <recommendedName>
        <fullName evidence="4">SAM-dependent MTase TRM10-type domain-containing protein</fullName>
    </recommendedName>
</protein>
<dbReference type="EMBL" id="VSWD01000011">
    <property type="protein sequence ID" value="KAK3088108.1"/>
    <property type="molecule type" value="Genomic_DNA"/>
</dbReference>
<dbReference type="PANTHER" id="PTHR13563">
    <property type="entry name" value="TRNA (GUANINE-9-) METHYLTRANSFERASE"/>
    <property type="match status" value="1"/>
</dbReference>
<dbReference type="AlphaFoldDB" id="A0AA89BNM0"/>
<dbReference type="InterPro" id="IPR007356">
    <property type="entry name" value="tRNA_m1G_MeTrfase_euk"/>
</dbReference>
<keyword evidence="3" id="KW-0949">S-adenosyl-L-methionine</keyword>
<organism evidence="5 6">
    <name type="scientific">Pinctada imbricata</name>
    <name type="common">Atlantic pearl-oyster</name>
    <name type="synonym">Pinctada martensii</name>
    <dbReference type="NCBI Taxonomy" id="66713"/>
    <lineage>
        <taxon>Eukaryota</taxon>
        <taxon>Metazoa</taxon>
        <taxon>Spiralia</taxon>
        <taxon>Lophotrochozoa</taxon>
        <taxon>Mollusca</taxon>
        <taxon>Bivalvia</taxon>
        <taxon>Autobranchia</taxon>
        <taxon>Pteriomorphia</taxon>
        <taxon>Pterioida</taxon>
        <taxon>Pterioidea</taxon>
        <taxon>Pteriidae</taxon>
        <taxon>Pinctada</taxon>
    </lineage>
</organism>
<evidence type="ECO:0000313" key="6">
    <source>
        <dbReference type="Proteomes" id="UP001186944"/>
    </source>
</evidence>
<evidence type="ECO:0000259" key="4">
    <source>
        <dbReference type="PROSITE" id="PS51675"/>
    </source>
</evidence>
<dbReference type="GO" id="GO:0002939">
    <property type="term" value="P:tRNA N1-guanine methylation"/>
    <property type="evidence" value="ECO:0007669"/>
    <property type="project" value="TreeGrafter"/>
</dbReference>
<evidence type="ECO:0000256" key="2">
    <source>
        <dbReference type="ARBA" id="ARBA00022679"/>
    </source>
</evidence>
<name>A0AA89BNM0_PINIB</name>
<evidence type="ECO:0000313" key="5">
    <source>
        <dbReference type="EMBL" id="KAK3088108.1"/>
    </source>
</evidence>
<dbReference type="Proteomes" id="UP001186944">
    <property type="component" value="Unassembled WGS sequence"/>
</dbReference>
<dbReference type="GO" id="GO:0000049">
    <property type="term" value="F:tRNA binding"/>
    <property type="evidence" value="ECO:0007669"/>
    <property type="project" value="TreeGrafter"/>
</dbReference>
<gene>
    <name evidence="5" type="ORF">FSP39_014766</name>
</gene>
<reference evidence="5" key="1">
    <citation type="submission" date="2019-08" db="EMBL/GenBank/DDBJ databases">
        <title>The improved chromosome-level genome for the pearl oyster Pinctada fucata martensii using PacBio sequencing and Hi-C.</title>
        <authorList>
            <person name="Zheng Z."/>
        </authorList>
    </citation>
    <scope>NUCLEOTIDE SEQUENCE</scope>
    <source>
        <strain evidence="5">ZZ-2019</strain>
        <tissue evidence="5">Adductor muscle</tissue>
    </source>
</reference>
<keyword evidence="6" id="KW-1185">Reference proteome</keyword>
<dbReference type="InterPro" id="IPR028564">
    <property type="entry name" value="MT_TRM10-typ"/>
</dbReference>
<dbReference type="PANTHER" id="PTHR13563:SF19">
    <property type="entry name" value="TRNA METHYLTRANSFERASE 10 HOMOLOG B"/>
    <property type="match status" value="1"/>
</dbReference>
<accession>A0AA89BNM0</accession>
<comment type="caution">
    <text evidence="5">The sequence shown here is derived from an EMBL/GenBank/DDBJ whole genome shotgun (WGS) entry which is preliminary data.</text>
</comment>
<evidence type="ECO:0000256" key="1">
    <source>
        <dbReference type="ARBA" id="ARBA00022603"/>
    </source>
</evidence>
<dbReference type="InterPro" id="IPR038459">
    <property type="entry name" value="MT_TRM10-typ_sf"/>
</dbReference>
<sequence>MSDCDVRFSYQSDEACGGIQESHKYSDICKKCHENQHIPSVEAEPTCHRSQRLSEKSKLAQQLCRLYGVNRKSVAPAHLYFVGFDKEGELYKECIRKNSGFHDYKVEITDQSVTELFPLDEIVYLTPDSDTELSEIDDSKVYVLGGLVDESISTNTTKEKAESVYISTAKLPISQYMERVEQASYSQVLAINQVFEILMTFKSTGDWRTALATGVPKRKGYKIPHSSGK</sequence>
<dbReference type="PROSITE" id="PS51675">
    <property type="entry name" value="SAM_MT_TRM10"/>
    <property type="match status" value="1"/>
</dbReference>
<dbReference type="GO" id="GO:0005654">
    <property type="term" value="C:nucleoplasm"/>
    <property type="evidence" value="ECO:0007669"/>
    <property type="project" value="TreeGrafter"/>
</dbReference>
<keyword evidence="1" id="KW-0489">Methyltransferase</keyword>
<dbReference type="Gene3D" id="3.40.1280.30">
    <property type="match status" value="1"/>
</dbReference>
<feature type="domain" description="SAM-dependent MTase TRM10-type" evidence="4">
    <location>
        <begin position="24"/>
        <end position="222"/>
    </location>
</feature>
<evidence type="ECO:0000256" key="3">
    <source>
        <dbReference type="ARBA" id="ARBA00022691"/>
    </source>
</evidence>